<feature type="binding site" evidence="10">
    <location>
        <position position="290"/>
    </location>
    <ligand>
        <name>thiamine diphosphate</name>
        <dbReference type="ChEBI" id="CHEBI:58937"/>
    </ligand>
</feature>
<dbReference type="SUPFAM" id="SSF52518">
    <property type="entry name" value="Thiamin diphosphate-binding fold (THDP-binding)"/>
    <property type="match status" value="2"/>
</dbReference>
<keyword evidence="7 10" id="KW-0784">Thiamine biosynthesis</keyword>
<dbReference type="InterPro" id="IPR033248">
    <property type="entry name" value="Transketolase_C"/>
</dbReference>
<evidence type="ECO:0000256" key="10">
    <source>
        <dbReference type="HAMAP-Rule" id="MF_00315"/>
    </source>
</evidence>
<gene>
    <name evidence="10 12" type="primary">dxs</name>
    <name evidence="12" type="ORF">FEAC_05510</name>
</gene>
<feature type="domain" description="Transketolase-like pyrimidine-binding" evidence="11">
    <location>
        <begin position="319"/>
        <end position="483"/>
    </location>
</feature>
<dbReference type="STRING" id="1121877.FEAC_05510"/>
<evidence type="ECO:0000256" key="7">
    <source>
        <dbReference type="ARBA" id="ARBA00022977"/>
    </source>
</evidence>
<comment type="cofactor">
    <cofactor evidence="10">
        <name>thiamine diphosphate</name>
        <dbReference type="ChEBI" id="CHEBI:58937"/>
    </cofactor>
    <text evidence="10">Binds 1 thiamine pyrophosphate per subunit.</text>
</comment>
<dbReference type="Gene3D" id="3.40.50.970">
    <property type="match status" value="2"/>
</dbReference>
<dbReference type="InterPro" id="IPR009014">
    <property type="entry name" value="Transketo_C/PFOR_II"/>
</dbReference>
<comment type="similarity">
    <text evidence="2 10">Belongs to the transketolase family. DXPS subfamily.</text>
</comment>
<sequence>MELENVKGPSDLAELSIAELEDLASQLRHRIVGTVSKNGGHLGSNLGSVEITLALHRSFDSPRDVILFDTGHQAYPHKLLTGRNADFDSLRRRGGISGYPNRSESEHDWIENSHASTALSYAYGMAAAFQLGADDPAALPLRRVVAVVGDGALTGGMAYEALNNIGHRRLPIIIIWNDNGRSYAPTISRLSSSLTKLRLNPSYIQARNRIKQVITDLPKVGNRAVSSLANMTSALREAIEPRVFFEALGVRYTGPIDGHDISELEYALAGAKEWNGPIVIHVLTQKGKGYPPAEDDELQCLHDLKVPQVFSDVEGGPPLSYTQTFSTELVRIGRENPSVVVLTAAMGGPTGLLPFEEAFPHRYFDVGIAEQHAVTSAAGMAMAGLHPVVAIYSTFMSRAFDQVNLDVGLHNLGVTFVMDRAGITGDDGPSHHGILDLVQMLSVANMTVFVPSSVEELRVQLRSAIAIEGPSSLRFSKTLAPRMVRGGVGEGMHARVVREGSSRQVVVGIGKMLVPALLAADLLEADGYDCTVVDPRVIRPCPLELVERLGAAVQVITVEDGLIHGGAGEYLAQIVHEINPHVAFCHLGVPSEYLPHGNADALLTELGLDGLGIAGSIRAFLARTEDPVRRTGR</sequence>
<dbReference type="PANTHER" id="PTHR43322">
    <property type="entry name" value="1-D-DEOXYXYLULOSE 5-PHOSPHATE SYNTHASE-RELATED"/>
    <property type="match status" value="1"/>
</dbReference>
<evidence type="ECO:0000256" key="6">
    <source>
        <dbReference type="ARBA" id="ARBA00022842"/>
    </source>
</evidence>
<evidence type="ECO:0000256" key="9">
    <source>
        <dbReference type="ARBA" id="ARBA00023229"/>
    </source>
</evidence>
<dbReference type="EC" id="2.2.1.7" evidence="10"/>
<evidence type="ECO:0000256" key="8">
    <source>
        <dbReference type="ARBA" id="ARBA00023052"/>
    </source>
</evidence>
<dbReference type="PATRIC" id="fig|1121877.4.peg.593"/>
<dbReference type="Pfam" id="PF13292">
    <property type="entry name" value="DXP_synthase_N"/>
    <property type="match status" value="1"/>
</dbReference>
<dbReference type="UniPathway" id="UPA00064">
    <property type="reaction ID" value="UER00091"/>
</dbReference>
<evidence type="ECO:0000256" key="4">
    <source>
        <dbReference type="ARBA" id="ARBA00022679"/>
    </source>
</evidence>
<dbReference type="PANTHER" id="PTHR43322:SF5">
    <property type="entry name" value="1-DEOXY-D-XYLULOSE-5-PHOSPHATE SYNTHASE, CHLOROPLASTIC"/>
    <property type="match status" value="1"/>
</dbReference>
<keyword evidence="9 10" id="KW-0414">Isoprene biosynthesis</keyword>
<organism evidence="12 13">
    <name type="scientific">Ferrimicrobium acidiphilum DSM 19497</name>
    <dbReference type="NCBI Taxonomy" id="1121877"/>
    <lineage>
        <taxon>Bacteria</taxon>
        <taxon>Bacillati</taxon>
        <taxon>Actinomycetota</taxon>
        <taxon>Acidimicrobiia</taxon>
        <taxon>Acidimicrobiales</taxon>
        <taxon>Acidimicrobiaceae</taxon>
        <taxon>Ferrimicrobium</taxon>
    </lineage>
</organism>
<dbReference type="GO" id="GO:0019288">
    <property type="term" value="P:isopentenyl diphosphate biosynthetic process, methylerythritol 4-phosphate pathway"/>
    <property type="evidence" value="ECO:0007669"/>
    <property type="project" value="TreeGrafter"/>
</dbReference>
<comment type="cofactor">
    <cofactor evidence="10">
        <name>Mg(2+)</name>
        <dbReference type="ChEBI" id="CHEBI:18420"/>
    </cofactor>
    <text evidence="10">Binds 1 Mg(2+) ion per subunit.</text>
</comment>
<comment type="catalytic activity">
    <reaction evidence="10">
        <text>D-glyceraldehyde 3-phosphate + pyruvate + H(+) = 1-deoxy-D-xylulose 5-phosphate + CO2</text>
        <dbReference type="Rhea" id="RHEA:12605"/>
        <dbReference type="ChEBI" id="CHEBI:15361"/>
        <dbReference type="ChEBI" id="CHEBI:15378"/>
        <dbReference type="ChEBI" id="CHEBI:16526"/>
        <dbReference type="ChEBI" id="CHEBI:57792"/>
        <dbReference type="ChEBI" id="CHEBI:59776"/>
        <dbReference type="EC" id="2.2.1.7"/>
    </reaction>
</comment>
<feature type="binding site" evidence="10">
    <location>
        <position position="150"/>
    </location>
    <ligand>
        <name>Mg(2+)</name>
        <dbReference type="ChEBI" id="CHEBI:18420"/>
    </ligand>
</feature>
<dbReference type="GO" id="GO:0030976">
    <property type="term" value="F:thiamine pyrophosphate binding"/>
    <property type="evidence" value="ECO:0007669"/>
    <property type="project" value="UniProtKB-UniRule"/>
</dbReference>
<dbReference type="SUPFAM" id="SSF52922">
    <property type="entry name" value="TK C-terminal domain-like"/>
    <property type="match status" value="1"/>
</dbReference>
<keyword evidence="5 10" id="KW-0479">Metal-binding</keyword>
<dbReference type="CDD" id="cd07033">
    <property type="entry name" value="TPP_PYR_DXS_TK_like"/>
    <property type="match status" value="1"/>
</dbReference>
<dbReference type="EMBL" id="JXUW01000003">
    <property type="protein sequence ID" value="KJE77802.1"/>
    <property type="molecule type" value="Genomic_DNA"/>
</dbReference>
<dbReference type="Pfam" id="PF02779">
    <property type="entry name" value="Transket_pyr"/>
    <property type="match status" value="1"/>
</dbReference>
<feature type="binding site" evidence="10">
    <location>
        <position position="370"/>
    </location>
    <ligand>
        <name>thiamine diphosphate</name>
        <dbReference type="ChEBI" id="CHEBI:58937"/>
    </ligand>
</feature>
<accession>A0A0D8FYS9</accession>
<reference evidence="12 13" key="1">
    <citation type="submission" date="2015-01" db="EMBL/GenBank/DDBJ databases">
        <title>Draft genome of the acidophilic iron oxidizer Ferrimicrobium acidiphilum strain T23.</title>
        <authorList>
            <person name="Poehlein A."/>
            <person name="Eisen S."/>
            <person name="Schloemann M."/>
            <person name="Johnson B.D."/>
            <person name="Daniel R."/>
            <person name="Muehling M."/>
        </authorList>
    </citation>
    <scope>NUCLEOTIDE SEQUENCE [LARGE SCALE GENOMIC DNA]</scope>
    <source>
        <strain evidence="12 13">T23</strain>
    </source>
</reference>
<proteinExistence type="inferred from homology"/>
<dbReference type="InterPro" id="IPR005477">
    <property type="entry name" value="Dxylulose-5-P_synthase"/>
</dbReference>
<comment type="subunit">
    <text evidence="3 10">Homodimer.</text>
</comment>
<comment type="function">
    <text evidence="10">Catalyzes the acyloin condensation reaction between C atoms 2 and 3 of pyruvate and glyceraldehyde 3-phosphate to yield 1-deoxy-D-xylulose-5-phosphate (DXP).</text>
</comment>
<keyword evidence="6 10" id="KW-0460">Magnesium</keyword>
<feature type="binding site" evidence="10">
    <location>
        <position position="179"/>
    </location>
    <ligand>
        <name>Mg(2+)</name>
        <dbReference type="ChEBI" id="CHEBI:18420"/>
    </ligand>
</feature>
<comment type="pathway">
    <text evidence="1 10">Metabolic intermediate biosynthesis; 1-deoxy-D-xylulose 5-phosphate biosynthesis; 1-deoxy-D-xylulose 5-phosphate from D-glyceraldehyde 3-phosphate and pyruvate: step 1/1.</text>
</comment>
<evidence type="ECO:0000259" key="11">
    <source>
        <dbReference type="SMART" id="SM00861"/>
    </source>
</evidence>
<dbReference type="GO" id="GO:0016114">
    <property type="term" value="P:terpenoid biosynthetic process"/>
    <property type="evidence" value="ECO:0007669"/>
    <property type="project" value="UniProtKB-UniRule"/>
</dbReference>
<dbReference type="eggNOG" id="COG1154">
    <property type="taxonomic scope" value="Bacteria"/>
</dbReference>
<dbReference type="OrthoDB" id="9803371at2"/>
<protein>
    <recommendedName>
        <fullName evidence="10">1-deoxy-D-xylulose-5-phosphate synthase</fullName>
        <ecNumber evidence="10">2.2.1.7</ecNumber>
    </recommendedName>
    <alternativeName>
        <fullName evidence="10">1-deoxyxylulose-5-phosphate synthase</fullName>
        <shortName evidence="10">DXP synthase</shortName>
        <shortName evidence="10">DXPS</shortName>
    </alternativeName>
</protein>
<feature type="binding site" evidence="10">
    <location>
        <position position="72"/>
    </location>
    <ligand>
        <name>thiamine diphosphate</name>
        <dbReference type="ChEBI" id="CHEBI:58937"/>
    </ligand>
</feature>
<dbReference type="GeneID" id="78371864"/>
<dbReference type="NCBIfam" id="TIGR00204">
    <property type="entry name" value="dxs"/>
    <property type="match status" value="1"/>
</dbReference>
<dbReference type="InterPro" id="IPR005475">
    <property type="entry name" value="Transketolase-like_Pyr-bd"/>
</dbReference>
<dbReference type="Gene3D" id="3.40.50.920">
    <property type="match status" value="1"/>
</dbReference>
<keyword evidence="8 10" id="KW-0786">Thiamine pyrophosphate</keyword>
<dbReference type="HAMAP" id="MF_00315">
    <property type="entry name" value="DXP_synth"/>
    <property type="match status" value="1"/>
</dbReference>
<dbReference type="SMART" id="SM00861">
    <property type="entry name" value="Transket_pyr"/>
    <property type="match status" value="1"/>
</dbReference>
<keyword evidence="4 10" id="KW-0808">Transferase</keyword>
<feature type="binding site" evidence="10">
    <location>
        <position position="179"/>
    </location>
    <ligand>
        <name>thiamine diphosphate</name>
        <dbReference type="ChEBI" id="CHEBI:58937"/>
    </ligand>
</feature>
<dbReference type="GO" id="GO:0009228">
    <property type="term" value="P:thiamine biosynthetic process"/>
    <property type="evidence" value="ECO:0007669"/>
    <property type="project" value="UniProtKB-UniRule"/>
</dbReference>
<dbReference type="InterPro" id="IPR029061">
    <property type="entry name" value="THDP-binding"/>
</dbReference>
<dbReference type="Pfam" id="PF02780">
    <property type="entry name" value="Transketolase_C"/>
    <property type="match status" value="1"/>
</dbReference>
<name>A0A0D8FYS9_9ACTN</name>
<evidence type="ECO:0000256" key="1">
    <source>
        <dbReference type="ARBA" id="ARBA00004980"/>
    </source>
</evidence>
<dbReference type="Proteomes" id="UP000032336">
    <property type="component" value="Unassembled WGS sequence"/>
</dbReference>
<evidence type="ECO:0000313" key="13">
    <source>
        <dbReference type="Proteomes" id="UP000032336"/>
    </source>
</evidence>
<keyword evidence="13" id="KW-1185">Reference proteome</keyword>
<dbReference type="CDD" id="cd02007">
    <property type="entry name" value="TPP_DXS"/>
    <property type="match status" value="1"/>
</dbReference>
<evidence type="ECO:0000256" key="2">
    <source>
        <dbReference type="ARBA" id="ARBA00011081"/>
    </source>
</evidence>
<evidence type="ECO:0000313" key="12">
    <source>
        <dbReference type="EMBL" id="KJE77802.1"/>
    </source>
</evidence>
<evidence type="ECO:0000256" key="5">
    <source>
        <dbReference type="ARBA" id="ARBA00022723"/>
    </source>
</evidence>
<dbReference type="GO" id="GO:0000287">
    <property type="term" value="F:magnesium ion binding"/>
    <property type="evidence" value="ECO:0007669"/>
    <property type="project" value="UniProtKB-UniRule"/>
</dbReference>
<feature type="binding site" evidence="10">
    <location>
        <begin position="113"/>
        <end position="115"/>
    </location>
    <ligand>
        <name>thiamine diphosphate</name>
        <dbReference type="ChEBI" id="CHEBI:58937"/>
    </ligand>
</feature>
<feature type="binding site" evidence="10">
    <location>
        <begin position="151"/>
        <end position="152"/>
    </location>
    <ligand>
        <name>thiamine diphosphate</name>
        <dbReference type="ChEBI" id="CHEBI:58937"/>
    </ligand>
</feature>
<dbReference type="GO" id="GO:0005829">
    <property type="term" value="C:cytosol"/>
    <property type="evidence" value="ECO:0007669"/>
    <property type="project" value="TreeGrafter"/>
</dbReference>
<dbReference type="AlphaFoldDB" id="A0A0D8FYS9"/>
<dbReference type="RefSeq" id="WP_035389506.1">
    <property type="nucleotide sequence ID" value="NZ_JQKF01000013.1"/>
</dbReference>
<comment type="caution">
    <text evidence="12">The sequence shown here is derived from an EMBL/GenBank/DDBJ whole genome shotgun (WGS) entry which is preliminary data.</text>
</comment>
<evidence type="ECO:0000256" key="3">
    <source>
        <dbReference type="ARBA" id="ARBA00011738"/>
    </source>
</evidence>
<dbReference type="GO" id="GO:0008661">
    <property type="term" value="F:1-deoxy-D-xylulose-5-phosphate synthase activity"/>
    <property type="evidence" value="ECO:0007669"/>
    <property type="project" value="UniProtKB-UniRule"/>
</dbReference>
<dbReference type="NCBIfam" id="NF003933">
    <property type="entry name" value="PRK05444.2-2"/>
    <property type="match status" value="1"/>
</dbReference>